<dbReference type="NCBIfam" id="TIGR01439">
    <property type="entry name" value="lp_hng_hel_AbrB"/>
    <property type="match status" value="1"/>
</dbReference>
<dbReference type="EMBL" id="FOHA01000001">
    <property type="protein sequence ID" value="SER49409.1"/>
    <property type="molecule type" value="Genomic_DNA"/>
</dbReference>
<gene>
    <name evidence="3" type="ORF">SAMN04488559_10119</name>
</gene>
<dbReference type="AlphaFoldDB" id="A0A1H9PNM1"/>
<dbReference type="PANTHER" id="PTHR46558">
    <property type="entry name" value="TRACRIPTIONAL REGULATORY PROTEIN-RELATED-RELATED"/>
    <property type="match status" value="1"/>
</dbReference>
<dbReference type="SUPFAM" id="SSF89447">
    <property type="entry name" value="AbrB/MazE/MraZ-like"/>
    <property type="match status" value="1"/>
</dbReference>
<dbReference type="OrthoDB" id="4427456at2"/>
<dbReference type="InterPro" id="IPR010982">
    <property type="entry name" value="Lambda_DNA-bd_dom_sf"/>
</dbReference>
<dbReference type="InterPro" id="IPR007159">
    <property type="entry name" value="SpoVT-AbrB_dom"/>
</dbReference>
<proteinExistence type="predicted"/>
<dbReference type="CDD" id="cd00093">
    <property type="entry name" value="HTH_XRE"/>
    <property type="match status" value="1"/>
</dbReference>
<evidence type="ECO:0000259" key="2">
    <source>
        <dbReference type="PROSITE" id="PS50943"/>
    </source>
</evidence>
<dbReference type="RefSeq" id="WP_092649185.1">
    <property type="nucleotide sequence ID" value="NZ_FOHA01000001.1"/>
</dbReference>
<sequence length="158" mass="17783">MAIKELNIANNILYLRRINHMSIEELANEINVSRQAVAKWEHGESIPDVVNCLALAEIFEVSIDNLLHYDGSSEEISIAPKGKHFFGMTKIGHDGEVVLPKEAREIFHWHSGDELVILGDEHSDHPGIALISSDDFMKTTRELLDQIYPQKGPNKSDN</sequence>
<evidence type="ECO:0000313" key="3">
    <source>
        <dbReference type="EMBL" id="SER49409.1"/>
    </source>
</evidence>
<dbReference type="PANTHER" id="PTHR46558:SF11">
    <property type="entry name" value="HTH-TYPE TRANSCRIPTIONAL REGULATOR XRE"/>
    <property type="match status" value="1"/>
</dbReference>
<dbReference type="GO" id="GO:0003677">
    <property type="term" value="F:DNA binding"/>
    <property type="evidence" value="ECO:0007669"/>
    <property type="project" value="UniProtKB-KW"/>
</dbReference>
<protein>
    <submittedName>
        <fullName evidence="3">Looped-hinge helix DNA binding domain-containing protein, AbrB family</fullName>
    </submittedName>
</protein>
<dbReference type="Pfam" id="PF01381">
    <property type="entry name" value="HTH_3"/>
    <property type="match status" value="1"/>
</dbReference>
<keyword evidence="4" id="KW-1185">Reference proteome</keyword>
<dbReference type="InterPro" id="IPR001387">
    <property type="entry name" value="Cro/C1-type_HTH"/>
</dbReference>
<evidence type="ECO:0000313" key="4">
    <source>
        <dbReference type="Proteomes" id="UP000198948"/>
    </source>
</evidence>
<reference evidence="3 4" key="1">
    <citation type="submission" date="2016-10" db="EMBL/GenBank/DDBJ databases">
        <authorList>
            <person name="de Groot N.N."/>
        </authorList>
    </citation>
    <scope>NUCLEOTIDE SEQUENCE [LARGE SCALE GENOMIC DNA]</scope>
    <source>
        <strain evidence="3 4">DSM 13760</strain>
    </source>
</reference>
<name>A0A1H9PNM1_9LACT</name>
<dbReference type="SMART" id="SM00530">
    <property type="entry name" value="HTH_XRE"/>
    <property type="match status" value="1"/>
</dbReference>
<organism evidence="3 4">
    <name type="scientific">Isobaculum melis</name>
    <dbReference type="NCBI Taxonomy" id="142588"/>
    <lineage>
        <taxon>Bacteria</taxon>
        <taxon>Bacillati</taxon>
        <taxon>Bacillota</taxon>
        <taxon>Bacilli</taxon>
        <taxon>Lactobacillales</taxon>
        <taxon>Carnobacteriaceae</taxon>
        <taxon>Isobaculum</taxon>
    </lineage>
</organism>
<dbReference type="SUPFAM" id="SSF47413">
    <property type="entry name" value="lambda repressor-like DNA-binding domains"/>
    <property type="match status" value="1"/>
</dbReference>
<feature type="domain" description="HTH cro/C1-type" evidence="2">
    <location>
        <begin position="12"/>
        <end position="66"/>
    </location>
</feature>
<evidence type="ECO:0000256" key="1">
    <source>
        <dbReference type="ARBA" id="ARBA00023125"/>
    </source>
</evidence>
<dbReference type="Proteomes" id="UP000198948">
    <property type="component" value="Unassembled WGS sequence"/>
</dbReference>
<keyword evidence="1" id="KW-0238">DNA-binding</keyword>
<dbReference type="Gene3D" id="1.10.260.40">
    <property type="entry name" value="lambda repressor-like DNA-binding domains"/>
    <property type="match status" value="1"/>
</dbReference>
<dbReference type="PROSITE" id="PS50943">
    <property type="entry name" value="HTH_CROC1"/>
    <property type="match status" value="1"/>
</dbReference>
<dbReference type="STRING" id="142588.SAMN04488559_10119"/>
<accession>A0A1H9PNM1</accession>
<dbReference type="InterPro" id="IPR037914">
    <property type="entry name" value="SpoVT-AbrB_sf"/>
</dbReference>